<reference evidence="1 2" key="1">
    <citation type="journal article" date="2016" name="Mol. Biol. Evol.">
        <title>Comparative Genomics of Early-Diverging Mushroom-Forming Fungi Provides Insights into the Origins of Lignocellulose Decay Capabilities.</title>
        <authorList>
            <person name="Nagy L.G."/>
            <person name="Riley R."/>
            <person name="Tritt A."/>
            <person name="Adam C."/>
            <person name="Daum C."/>
            <person name="Floudas D."/>
            <person name="Sun H."/>
            <person name="Yadav J.S."/>
            <person name="Pangilinan J."/>
            <person name="Larsson K.H."/>
            <person name="Matsuura K."/>
            <person name="Barry K."/>
            <person name="Labutti K."/>
            <person name="Kuo R."/>
            <person name="Ohm R.A."/>
            <person name="Bhattacharya S.S."/>
            <person name="Shirouzu T."/>
            <person name="Yoshinaga Y."/>
            <person name="Martin F.M."/>
            <person name="Grigoriev I.V."/>
            <person name="Hibbett D.S."/>
        </authorList>
    </citation>
    <scope>NUCLEOTIDE SEQUENCE [LARGE SCALE GENOMIC DNA]</scope>
    <source>
        <strain evidence="1 2">HHB9708</strain>
    </source>
</reference>
<protein>
    <submittedName>
        <fullName evidence="1">Uncharacterized protein</fullName>
    </submittedName>
</protein>
<dbReference type="AlphaFoldDB" id="A0A164M5Z2"/>
<gene>
    <name evidence="1" type="ORF">SISNIDRAFT_491993</name>
</gene>
<accession>A0A164M5Z2</accession>
<dbReference type="OrthoDB" id="3237158at2759"/>
<sequence>MAENAHAMWEYDPGVPGSKVLNGSLDVISAIRTLAVKIQASGQRIQAFHKDQIESGINPPLQIPLHSNIRWGTALRMLLRAYDLRDAIDLFICAADKRFGPITTIRVNGRITKTIPWTAFTFKKSDWNRVRELTLILQDADCNRLKCDSATDVLT</sequence>
<dbReference type="Proteomes" id="UP000076722">
    <property type="component" value="Unassembled WGS sequence"/>
</dbReference>
<dbReference type="EMBL" id="KV419513">
    <property type="protein sequence ID" value="KZS86395.1"/>
    <property type="molecule type" value="Genomic_DNA"/>
</dbReference>
<evidence type="ECO:0000313" key="2">
    <source>
        <dbReference type="Proteomes" id="UP000076722"/>
    </source>
</evidence>
<organism evidence="1 2">
    <name type="scientific">Sistotremastrum niveocremeum HHB9708</name>
    <dbReference type="NCBI Taxonomy" id="1314777"/>
    <lineage>
        <taxon>Eukaryota</taxon>
        <taxon>Fungi</taxon>
        <taxon>Dikarya</taxon>
        <taxon>Basidiomycota</taxon>
        <taxon>Agaricomycotina</taxon>
        <taxon>Agaricomycetes</taxon>
        <taxon>Sistotremastrales</taxon>
        <taxon>Sistotremastraceae</taxon>
        <taxon>Sertulicium</taxon>
        <taxon>Sertulicium niveocremeum</taxon>
    </lineage>
</organism>
<evidence type="ECO:0000313" key="1">
    <source>
        <dbReference type="EMBL" id="KZS86395.1"/>
    </source>
</evidence>
<proteinExistence type="predicted"/>
<keyword evidence="2" id="KW-1185">Reference proteome</keyword>
<name>A0A164M5Z2_9AGAM</name>